<comment type="caution">
    <text evidence="1">The sequence shown here is derived from an EMBL/GenBank/DDBJ whole genome shotgun (WGS) entry which is preliminary data.</text>
</comment>
<reference evidence="1 2" key="1">
    <citation type="submission" date="2024-01" db="EMBL/GenBank/DDBJ databases">
        <title>The genome of the rayed Mediterranean limpet Patella caerulea (Linnaeus, 1758).</title>
        <authorList>
            <person name="Anh-Thu Weber A."/>
            <person name="Halstead-Nussloch G."/>
        </authorList>
    </citation>
    <scope>NUCLEOTIDE SEQUENCE [LARGE SCALE GENOMIC DNA]</scope>
    <source>
        <strain evidence="1">AATW-2023a</strain>
        <tissue evidence="1">Whole specimen</tissue>
    </source>
</reference>
<keyword evidence="2" id="KW-1185">Reference proteome</keyword>
<proteinExistence type="predicted"/>
<organism evidence="1 2">
    <name type="scientific">Patella caerulea</name>
    <name type="common">Rayed Mediterranean limpet</name>
    <dbReference type="NCBI Taxonomy" id="87958"/>
    <lineage>
        <taxon>Eukaryota</taxon>
        <taxon>Metazoa</taxon>
        <taxon>Spiralia</taxon>
        <taxon>Lophotrochozoa</taxon>
        <taxon>Mollusca</taxon>
        <taxon>Gastropoda</taxon>
        <taxon>Patellogastropoda</taxon>
        <taxon>Patelloidea</taxon>
        <taxon>Patellidae</taxon>
        <taxon>Patella</taxon>
    </lineage>
</organism>
<accession>A0AAN8PHT1</accession>
<gene>
    <name evidence="1" type="ORF">SNE40_019085</name>
</gene>
<evidence type="ECO:0000313" key="1">
    <source>
        <dbReference type="EMBL" id="KAK6170775.1"/>
    </source>
</evidence>
<dbReference type="AlphaFoldDB" id="A0AAN8PHT1"/>
<dbReference type="Proteomes" id="UP001347796">
    <property type="component" value="Unassembled WGS sequence"/>
</dbReference>
<dbReference type="EMBL" id="JAZGQO010000014">
    <property type="protein sequence ID" value="KAK6170775.1"/>
    <property type="molecule type" value="Genomic_DNA"/>
</dbReference>
<name>A0AAN8PHT1_PATCE</name>
<evidence type="ECO:0000313" key="2">
    <source>
        <dbReference type="Proteomes" id="UP001347796"/>
    </source>
</evidence>
<protein>
    <submittedName>
        <fullName evidence="1">Uncharacterized protein</fullName>
    </submittedName>
</protein>
<sequence>MSSGKKMLSGRKMAPFGGSVSLEKMKADFGYMNGDMVKKFLMKNPAVLEQFLIEEIPTEKLKEILDRKIEKDAGTKALSWCTSPKVISIVDKRYKGDNIQLIVDKYLNEFSKLTCPFTLLRQAVQTVANGNVH</sequence>